<dbReference type="KEGG" id="kvl:KVU_2238"/>
<dbReference type="SUPFAM" id="SSF53613">
    <property type="entry name" value="Ribokinase-like"/>
    <property type="match status" value="1"/>
</dbReference>
<dbReference type="OrthoDB" id="9775849at2"/>
<dbReference type="HOGENOM" id="CLU_027634_2_1_5"/>
<feature type="binding site" evidence="9">
    <location>
        <position position="237"/>
    </location>
    <ligand>
        <name>substrate</name>
    </ligand>
</feature>
<sequence>MTIWNLGSINVDNTYALHHIVAPGETIVASNLLTGLGGKGANMSVAMSRAGGKVVHIGAVGRDLDWPVARLAEYGVDTGFIATVDEATGHAIITVDRSGENAIIVYSGANNAVPLEVLKAALAEAKIGDRFVMQNETNNQAEAARLARAAGLWVAYAAAPFSAAAVEAVLPHIDFLILNEVEAAQLQEATGKAPQDLGVRDVIVTLGGDGAAWYGEDGVQKFPAIKVTPVDTTGAGDTVTGYIIAGLDNGLLMPEAINQAMKAGALMVMRHGTADVIPKLPEVQTFSV</sequence>
<keyword evidence="2 9" id="KW-0479">Metal-binding</keyword>
<keyword evidence="3 9" id="KW-0547">Nucleotide-binding</keyword>
<dbReference type="GO" id="GO:0005524">
    <property type="term" value="F:ATP binding"/>
    <property type="evidence" value="ECO:0007669"/>
    <property type="project" value="UniProtKB-UniRule"/>
</dbReference>
<feature type="binding site" evidence="9">
    <location>
        <begin position="236"/>
        <end position="237"/>
    </location>
    <ligand>
        <name>ATP</name>
        <dbReference type="ChEBI" id="CHEBI:30616"/>
    </ligand>
</feature>
<dbReference type="Proteomes" id="UP000000692">
    <property type="component" value="Chromosome"/>
</dbReference>
<keyword evidence="8 9" id="KW-0119">Carbohydrate metabolism</keyword>
<comment type="cofactor">
    <cofactor evidence="9">
        <name>Mg(2+)</name>
        <dbReference type="ChEBI" id="CHEBI:18420"/>
    </cofactor>
    <text evidence="9">Requires a divalent cation, most likely magnesium in vivo, as an electrophilic catalyst to aid phosphoryl group transfer. It is the chelate of the metal and the nucleotide that is the actual substrate.</text>
</comment>
<gene>
    <name evidence="9 11" type="primary">rbsK</name>
    <name evidence="11" type="ordered locus">KVU_2238</name>
</gene>
<dbReference type="InterPro" id="IPR011877">
    <property type="entry name" value="Ribokinase"/>
</dbReference>
<evidence type="ECO:0000313" key="12">
    <source>
        <dbReference type="Proteomes" id="UP000000692"/>
    </source>
</evidence>
<comment type="catalytic activity">
    <reaction evidence="9">
        <text>D-ribose + ATP = D-ribose 5-phosphate + ADP + H(+)</text>
        <dbReference type="Rhea" id="RHEA:13697"/>
        <dbReference type="ChEBI" id="CHEBI:15378"/>
        <dbReference type="ChEBI" id="CHEBI:30616"/>
        <dbReference type="ChEBI" id="CHEBI:47013"/>
        <dbReference type="ChEBI" id="CHEBI:78346"/>
        <dbReference type="ChEBI" id="CHEBI:456216"/>
        <dbReference type="EC" id="2.7.1.15"/>
    </reaction>
</comment>
<reference evidence="11 12" key="1">
    <citation type="journal article" date="2011" name="J. Bacteriol.">
        <title>Complete genome sequence of the industrial strain Ketogulonicigenium vulgare WSH-001.</title>
        <authorList>
            <person name="Liu L."/>
            <person name="Li Y."/>
            <person name="Zhang J."/>
            <person name="Zhou Z."/>
            <person name="Liu J."/>
            <person name="Li X."/>
            <person name="Zhou J."/>
            <person name="Du G."/>
            <person name="Wang L."/>
            <person name="Chen J."/>
        </authorList>
    </citation>
    <scope>NUCLEOTIDE SEQUENCE [LARGE SCALE GENOMIC DNA]</scope>
    <source>
        <strain evidence="11 12">WSH-001</strain>
    </source>
</reference>
<dbReference type="InterPro" id="IPR011611">
    <property type="entry name" value="PfkB_dom"/>
</dbReference>
<comment type="function">
    <text evidence="9">Catalyzes the phosphorylation of ribose at O-5 in a reaction requiring ATP and magnesium. The resulting D-ribose-5-phosphate can then be used either for sythesis of nucleotides, histidine, and tryptophan, or as a component of the pentose phosphate pathway.</text>
</comment>
<comment type="activity regulation">
    <text evidence="9">Activated by a monovalent cation that binds near, but not in, the active site. The most likely occupant of the site in vivo is potassium. Ion binding induces a conformational change that may alter substrate affinity.</text>
</comment>
<dbReference type="HAMAP" id="MF_01987">
    <property type="entry name" value="Ribokinase"/>
    <property type="match status" value="1"/>
</dbReference>
<dbReference type="Pfam" id="PF00294">
    <property type="entry name" value="PfkB"/>
    <property type="match status" value="1"/>
</dbReference>
<feature type="binding site" evidence="9">
    <location>
        <position position="272"/>
    </location>
    <ligand>
        <name>K(+)</name>
        <dbReference type="ChEBI" id="CHEBI:29103"/>
    </ligand>
</feature>
<dbReference type="InterPro" id="IPR029056">
    <property type="entry name" value="Ribokinase-like"/>
</dbReference>
<evidence type="ECO:0000256" key="6">
    <source>
        <dbReference type="ARBA" id="ARBA00022842"/>
    </source>
</evidence>
<evidence type="ECO:0000313" key="11">
    <source>
        <dbReference type="EMBL" id="AEM42077.1"/>
    </source>
</evidence>
<comment type="similarity">
    <text evidence="9">Belongs to the carbohydrate kinase PfkB family. Ribokinase subfamily.</text>
</comment>
<feature type="binding site" evidence="9">
    <location>
        <position position="179"/>
    </location>
    <ligand>
        <name>ATP</name>
        <dbReference type="ChEBI" id="CHEBI:30616"/>
    </ligand>
</feature>
<dbReference type="InterPro" id="IPR002139">
    <property type="entry name" value="Ribo/fructo_kinase"/>
</dbReference>
<feature type="binding site" evidence="9">
    <location>
        <begin position="205"/>
        <end position="210"/>
    </location>
    <ligand>
        <name>ATP</name>
        <dbReference type="ChEBI" id="CHEBI:30616"/>
    </ligand>
</feature>
<evidence type="ECO:0000256" key="8">
    <source>
        <dbReference type="ARBA" id="ARBA00023277"/>
    </source>
</evidence>
<keyword evidence="12" id="KW-1185">Reference proteome</keyword>
<dbReference type="CDD" id="cd01174">
    <property type="entry name" value="ribokinase"/>
    <property type="match status" value="1"/>
</dbReference>
<keyword evidence="5 9" id="KW-0067">ATP-binding</keyword>
<evidence type="ECO:0000256" key="7">
    <source>
        <dbReference type="ARBA" id="ARBA00022958"/>
    </source>
</evidence>
<dbReference type="PRINTS" id="PR00990">
    <property type="entry name" value="RIBOKINASE"/>
</dbReference>
<dbReference type="GO" id="GO:0004747">
    <property type="term" value="F:ribokinase activity"/>
    <property type="evidence" value="ECO:0007669"/>
    <property type="project" value="UniProtKB-UniRule"/>
</dbReference>
<evidence type="ECO:0000259" key="10">
    <source>
        <dbReference type="Pfam" id="PF00294"/>
    </source>
</evidence>
<comment type="subcellular location">
    <subcellularLocation>
        <location evidence="9">Cytoplasm</location>
    </subcellularLocation>
</comment>
<evidence type="ECO:0000256" key="4">
    <source>
        <dbReference type="ARBA" id="ARBA00022777"/>
    </source>
</evidence>
<keyword evidence="4 9" id="KW-0418">Kinase</keyword>
<dbReference type="GO" id="GO:0005737">
    <property type="term" value="C:cytoplasm"/>
    <property type="evidence" value="ECO:0007669"/>
    <property type="project" value="UniProtKB-SubCell"/>
</dbReference>
<dbReference type="eggNOG" id="COG0524">
    <property type="taxonomic scope" value="Bacteria"/>
</dbReference>
<dbReference type="RefSeq" id="WP_013385464.1">
    <property type="nucleotide sequence ID" value="NC_017384.1"/>
</dbReference>
<dbReference type="Gene3D" id="3.40.1190.20">
    <property type="match status" value="1"/>
</dbReference>
<evidence type="ECO:0000256" key="5">
    <source>
        <dbReference type="ARBA" id="ARBA00022840"/>
    </source>
</evidence>
<feature type="binding site" evidence="9">
    <location>
        <position position="267"/>
    </location>
    <ligand>
        <name>K(+)</name>
        <dbReference type="ChEBI" id="CHEBI:29103"/>
    </ligand>
</feature>
<comment type="subunit">
    <text evidence="9">Homodimer.</text>
</comment>
<dbReference type="AlphaFoldDB" id="F9Y680"/>
<evidence type="ECO:0000256" key="1">
    <source>
        <dbReference type="ARBA" id="ARBA00022679"/>
    </source>
</evidence>
<comment type="pathway">
    <text evidence="9">Carbohydrate metabolism; D-ribose degradation; D-ribose 5-phosphate from beta-D-ribopyranose: step 2/2.</text>
</comment>
<accession>F9Y680</accession>
<dbReference type="GO" id="GO:0019303">
    <property type="term" value="P:D-ribose catabolic process"/>
    <property type="evidence" value="ECO:0007669"/>
    <property type="project" value="UniProtKB-UniRule"/>
</dbReference>
<evidence type="ECO:0000256" key="3">
    <source>
        <dbReference type="ARBA" id="ARBA00022741"/>
    </source>
</evidence>
<evidence type="ECO:0000256" key="2">
    <source>
        <dbReference type="ARBA" id="ARBA00022723"/>
    </source>
</evidence>
<protein>
    <recommendedName>
        <fullName evidence="9">Ribokinase</fullName>
        <shortName evidence="9">RK</shortName>
        <ecNumber evidence="9">2.7.1.15</ecNumber>
    </recommendedName>
</protein>
<dbReference type="UniPathway" id="UPA00916">
    <property type="reaction ID" value="UER00889"/>
</dbReference>
<keyword evidence="9" id="KW-0963">Cytoplasm</keyword>
<name>F9Y680_KETVW</name>
<feature type="binding site" evidence="9">
    <location>
        <begin position="10"/>
        <end position="12"/>
    </location>
    <ligand>
        <name>substrate</name>
    </ligand>
</feature>
<dbReference type="GO" id="GO:0046872">
    <property type="term" value="F:metal ion binding"/>
    <property type="evidence" value="ECO:0007669"/>
    <property type="project" value="UniProtKB-KW"/>
</dbReference>
<evidence type="ECO:0000256" key="9">
    <source>
        <dbReference type="HAMAP-Rule" id="MF_01987"/>
    </source>
</evidence>
<feature type="binding site" evidence="9">
    <location>
        <position position="136"/>
    </location>
    <ligand>
        <name>substrate</name>
    </ligand>
</feature>
<feature type="binding site" evidence="9">
    <location>
        <position position="233"/>
    </location>
    <ligand>
        <name>K(+)</name>
        <dbReference type="ChEBI" id="CHEBI:29103"/>
    </ligand>
</feature>
<feature type="domain" description="Carbohydrate kinase PfkB" evidence="10">
    <location>
        <begin position="7"/>
        <end position="279"/>
    </location>
</feature>
<feature type="binding site" evidence="9">
    <location>
        <begin position="38"/>
        <end position="42"/>
    </location>
    <ligand>
        <name>substrate</name>
    </ligand>
</feature>
<dbReference type="PATRIC" id="fig|759362.5.peg.2327"/>
<feature type="binding site" evidence="9">
    <location>
        <position position="231"/>
    </location>
    <ligand>
        <name>K(+)</name>
        <dbReference type="ChEBI" id="CHEBI:29103"/>
    </ligand>
</feature>
<proteinExistence type="inferred from homology"/>
<dbReference type="PANTHER" id="PTHR10584">
    <property type="entry name" value="SUGAR KINASE"/>
    <property type="match status" value="1"/>
</dbReference>
<dbReference type="EC" id="2.7.1.15" evidence="9"/>
<feature type="binding site" evidence="9">
    <location>
        <position position="270"/>
    </location>
    <ligand>
        <name>K(+)</name>
        <dbReference type="ChEBI" id="CHEBI:29103"/>
    </ligand>
</feature>
<dbReference type="EMBL" id="CP002018">
    <property type="protein sequence ID" value="AEM42077.1"/>
    <property type="molecule type" value="Genomic_DNA"/>
</dbReference>
<organism evidence="11 12">
    <name type="scientific">Ketogulonicigenium vulgare (strain WSH-001)</name>
    <dbReference type="NCBI Taxonomy" id="759362"/>
    <lineage>
        <taxon>Bacteria</taxon>
        <taxon>Pseudomonadati</taxon>
        <taxon>Pseudomonadota</taxon>
        <taxon>Alphaproteobacteria</taxon>
        <taxon>Rhodobacterales</taxon>
        <taxon>Roseobacteraceae</taxon>
        <taxon>Ketogulonicigenium</taxon>
    </lineage>
</organism>
<feature type="active site" description="Proton acceptor" evidence="9">
    <location>
        <position position="237"/>
    </location>
</feature>
<dbReference type="PANTHER" id="PTHR10584:SF166">
    <property type="entry name" value="RIBOKINASE"/>
    <property type="match status" value="1"/>
</dbReference>
<keyword evidence="1 9" id="KW-0808">Transferase</keyword>
<keyword evidence="7 9" id="KW-0630">Potassium</keyword>
<keyword evidence="6 9" id="KW-0460">Magnesium</keyword>
<comment type="caution">
    <text evidence="9">Lacks conserved residue(s) required for the propagation of feature annotation.</text>
</comment>